<organism evidence="3 4">
    <name type="scientific">Heminiphilus faecis</name>
    <dbReference type="NCBI Taxonomy" id="2601703"/>
    <lineage>
        <taxon>Bacteria</taxon>
        <taxon>Pseudomonadati</taxon>
        <taxon>Bacteroidota</taxon>
        <taxon>Bacteroidia</taxon>
        <taxon>Bacteroidales</taxon>
        <taxon>Muribaculaceae</taxon>
        <taxon>Heminiphilus</taxon>
    </lineage>
</organism>
<evidence type="ECO:0000256" key="2">
    <source>
        <dbReference type="SAM" id="Phobius"/>
    </source>
</evidence>
<keyword evidence="2" id="KW-1133">Transmembrane helix</keyword>
<evidence type="ECO:0000313" key="4">
    <source>
        <dbReference type="Proteomes" id="UP001565200"/>
    </source>
</evidence>
<gene>
    <name evidence="3" type="ORF">AAK873_02815</name>
</gene>
<reference evidence="3 4" key="1">
    <citation type="submission" date="2024-03" db="EMBL/GenBank/DDBJ databases">
        <title>Mouse gut bacterial collection (mGBC) of GemPharmatech.</title>
        <authorList>
            <person name="He Y."/>
            <person name="Dong L."/>
            <person name="Wu D."/>
            <person name="Gao X."/>
            <person name="Lin Z."/>
        </authorList>
    </citation>
    <scope>NUCLEOTIDE SEQUENCE [LARGE SCALE GENOMIC DNA]</scope>
    <source>
        <strain evidence="3 4">54-13</strain>
    </source>
</reference>
<protein>
    <recommendedName>
        <fullName evidence="5">6-phosphogluconate dehydrogenase</fullName>
    </recommendedName>
</protein>
<dbReference type="Proteomes" id="UP001565200">
    <property type="component" value="Unassembled WGS sequence"/>
</dbReference>
<proteinExistence type="predicted"/>
<evidence type="ECO:0000256" key="1">
    <source>
        <dbReference type="SAM" id="MobiDB-lite"/>
    </source>
</evidence>
<feature type="transmembrane region" description="Helical" evidence="2">
    <location>
        <begin position="59"/>
        <end position="78"/>
    </location>
</feature>
<dbReference type="RefSeq" id="WP_147438707.1">
    <property type="nucleotide sequence ID" value="NZ_JBCLPP010000005.1"/>
</dbReference>
<feature type="region of interest" description="Disordered" evidence="1">
    <location>
        <begin position="1"/>
        <end position="24"/>
    </location>
</feature>
<sequence>MDLDSKPDYFMTDDPEPSEDTGQKPVIQFGCGQKEAAAGGGSEGAVPCRRRRHPMRRMILLSVLFVLLALGIGFWVRYLNPYETDMNEVGYVVDLKKQGVLFKTWEGQMIVRSALVDSTKTYSRDFTFSVDRDELARRLSEFKGTAIPVKVTYKRYWGMLPWRGANTCIVTEVEPQR</sequence>
<comment type="caution">
    <text evidence="3">The sequence shown here is derived from an EMBL/GenBank/DDBJ whole genome shotgun (WGS) entry which is preliminary data.</text>
</comment>
<name>A0ABV4CT32_9BACT</name>
<keyword evidence="2" id="KW-0812">Transmembrane</keyword>
<dbReference type="EMBL" id="JBCLPP010000005">
    <property type="protein sequence ID" value="MEY8244549.1"/>
    <property type="molecule type" value="Genomic_DNA"/>
</dbReference>
<accession>A0ABV4CT32</accession>
<keyword evidence="2" id="KW-0472">Membrane</keyword>
<evidence type="ECO:0008006" key="5">
    <source>
        <dbReference type="Google" id="ProtNLM"/>
    </source>
</evidence>
<keyword evidence="4" id="KW-1185">Reference proteome</keyword>
<evidence type="ECO:0000313" key="3">
    <source>
        <dbReference type="EMBL" id="MEY8244549.1"/>
    </source>
</evidence>